<dbReference type="SUPFAM" id="SSF53254">
    <property type="entry name" value="Phosphoglycerate mutase-like"/>
    <property type="match status" value="1"/>
</dbReference>
<dbReference type="PANTHER" id="PTHR48100">
    <property type="entry name" value="BROAD-SPECIFICITY PHOSPHATASE YOR283W-RELATED"/>
    <property type="match status" value="1"/>
</dbReference>
<dbReference type="EMBL" id="JAAKDE010000003">
    <property type="protein sequence ID" value="MBA2132233.1"/>
    <property type="molecule type" value="Genomic_DNA"/>
</dbReference>
<dbReference type="GO" id="GO:0016791">
    <property type="term" value="F:phosphatase activity"/>
    <property type="evidence" value="ECO:0007669"/>
    <property type="project" value="TreeGrafter"/>
</dbReference>
<name>A0A8J6HZJ0_9FIRM</name>
<proteinExistence type="predicted"/>
<dbReference type="GO" id="GO:0005737">
    <property type="term" value="C:cytoplasm"/>
    <property type="evidence" value="ECO:0007669"/>
    <property type="project" value="TreeGrafter"/>
</dbReference>
<gene>
    <name evidence="3" type="ORF">G5B42_01525</name>
</gene>
<feature type="binding site" evidence="2">
    <location>
        <position position="75"/>
    </location>
    <ligand>
        <name>substrate</name>
    </ligand>
</feature>
<dbReference type="InterPro" id="IPR013078">
    <property type="entry name" value="His_Pase_superF_clade-1"/>
</dbReference>
<sequence length="204" mass="22562">MFIYEPLKASVPTGSRPATRFCLVRHGTTDWNRENRIQGVTDTPLNEQGRAEIGRLAVAMKDEGWEVVVASDLQRAAESGEIIGRELMIPVFFHKGLRERSFGPLEGLTFEEVKAEFPEGSDHLALPGLESRRAIEERAAATMAMLATVFAGRRVIVVTHGGFIRAFFRAGWGLERKAPANAERVVVVWDGTWQLVEGGRSNDG</sequence>
<accession>A0A8J6HZJ0</accession>
<reference evidence="3" key="1">
    <citation type="submission" date="2020-06" db="EMBL/GenBank/DDBJ databases">
        <title>Novel chitinolytic bacterium.</title>
        <authorList>
            <person name="Ungkulpasvich U."/>
            <person name="Kosugi A."/>
            <person name="Uke A."/>
        </authorList>
    </citation>
    <scope>NUCLEOTIDE SEQUENCE</scope>
    <source>
        <strain evidence="3">UUS1-1</strain>
    </source>
</reference>
<dbReference type="InterPro" id="IPR029033">
    <property type="entry name" value="His_PPase_superfam"/>
</dbReference>
<dbReference type="PANTHER" id="PTHR48100:SF59">
    <property type="entry name" value="ADENOSYLCOBALAMIN_ALPHA-RIBAZOLE PHOSPHATASE"/>
    <property type="match status" value="1"/>
</dbReference>
<evidence type="ECO:0000256" key="2">
    <source>
        <dbReference type="PIRSR" id="PIRSR613078-2"/>
    </source>
</evidence>
<dbReference type="CDD" id="cd07067">
    <property type="entry name" value="HP_PGM_like"/>
    <property type="match status" value="1"/>
</dbReference>
<dbReference type="InterPro" id="IPR050275">
    <property type="entry name" value="PGM_Phosphatase"/>
</dbReference>
<feature type="active site" description="Tele-phosphohistidine intermediate" evidence="1">
    <location>
        <position position="26"/>
    </location>
</feature>
<protein>
    <submittedName>
        <fullName evidence="3">Histidine phosphatase family protein</fullName>
    </submittedName>
</protein>
<feature type="active site" description="Proton donor/acceptor" evidence="1">
    <location>
        <position position="99"/>
    </location>
</feature>
<dbReference type="RefSeq" id="WP_181338690.1">
    <property type="nucleotide sequence ID" value="NZ_JAAKDE010000003.1"/>
</dbReference>
<keyword evidence="4" id="KW-1185">Reference proteome</keyword>
<comment type="caution">
    <text evidence="3">The sequence shown here is derived from an EMBL/GenBank/DDBJ whole genome shotgun (WGS) entry which is preliminary data.</text>
</comment>
<evidence type="ECO:0000313" key="3">
    <source>
        <dbReference type="EMBL" id="MBA2132233.1"/>
    </source>
</evidence>
<feature type="binding site" evidence="2">
    <location>
        <begin position="25"/>
        <end position="32"/>
    </location>
    <ligand>
        <name>substrate</name>
    </ligand>
</feature>
<dbReference type="AlphaFoldDB" id="A0A8J6HZJ0"/>
<evidence type="ECO:0000256" key="1">
    <source>
        <dbReference type="PIRSR" id="PIRSR613078-1"/>
    </source>
</evidence>
<organism evidence="3 4">
    <name type="scientific">Capillibacterium thermochitinicola</name>
    <dbReference type="NCBI Taxonomy" id="2699427"/>
    <lineage>
        <taxon>Bacteria</taxon>
        <taxon>Bacillati</taxon>
        <taxon>Bacillota</taxon>
        <taxon>Capillibacterium</taxon>
    </lineage>
</organism>
<dbReference type="Gene3D" id="3.40.50.1240">
    <property type="entry name" value="Phosphoglycerate mutase-like"/>
    <property type="match status" value="1"/>
</dbReference>
<evidence type="ECO:0000313" key="4">
    <source>
        <dbReference type="Proteomes" id="UP000657177"/>
    </source>
</evidence>
<dbReference type="Pfam" id="PF00300">
    <property type="entry name" value="His_Phos_1"/>
    <property type="match status" value="1"/>
</dbReference>
<dbReference type="SMART" id="SM00855">
    <property type="entry name" value="PGAM"/>
    <property type="match status" value="1"/>
</dbReference>
<dbReference type="Proteomes" id="UP000657177">
    <property type="component" value="Unassembled WGS sequence"/>
</dbReference>